<name>A0A8J2IQD4_FUSEQ</name>
<dbReference type="AlphaFoldDB" id="A0A8J2IQD4"/>
<organism evidence="1 2">
    <name type="scientific">Fusarium equiseti</name>
    <name type="common">Fusarium scirpi</name>
    <dbReference type="NCBI Taxonomy" id="61235"/>
    <lineage>
        <taxon>Eukaryota</taxon>
        <taxon>Fungi</taxon>
        <taxon>Dikarya</taxon>
        <taxon>Ascomycota</taxon>
        <taxon>Pezizomycotina</taxon>
        <taxon>Sordariomycetes</taxon>
        <taxon>Hypocreomycetidae</taxon>
        <taxon>Hypocreales</taxon>
        <taxon>Nectriaceae</taxon>
        <taxon>Fusarium</taxon>
        <taxon>Fusarium incarnatum-equiseti species complex</taxon>
    </lineage>
</organism>
<protein>
    <submittedName>
        <fullName evidence="1">Uncharacterized protein</fullName>
    </submittedName>
</protein>
<proteinExistence type="predicted"/>
<reference evidence="1" key="1">
    <citation type="submission" date="2021-05" db="EMBL/GenBank/DDBJ databases">
        <authorList>
            <person name="Khan N."/>
        </authorList>
    </citation>
    <scope>NUCLEOTIDE SEQUENCE</scope>
</reference>
<comment type="caution">
    <text evidence="1">The sequence shown here is derived from an EMBL/GenBank/DDBJ whole genome shotgun (WGS) entry which is preliminary data.</text>
</comment>
<dbReference type="EMBL" id="CAJSTJ010000121">
    <property type="protein sequence ID" value="CAG7557959.1"/>
    <property type="molecule type" value="Genomic_DNA"/>
</dbReference>
<evidence type="ECO:0000313" key="2">
    <source>
        <dbReference type="Proteomes" id="UP000693738"/>
    </source>
</evidence>
<accession>A0A8J2IQD4</accession>
<evidence type="ECO:0000313" key="1">
    <source>
        <dbReference type="EMBL" id="CAG7557959.1"/>
    </source>
</evidence>
<gene>
    <name evidence="1" type="ORF">FEQUK3_LOCUS3669</name>
</gene>
<dbReference type="Proteomes" id="UP000693738">
    <property type="component" value="Unassembled WGS sequence"/>
</dbReference>
<sequence length="162" mass="18176">MPNSRTFEIARGRDDDPDVNIMTQIHGLNDGWTGVIDNEDSLMNVYHLIPREEVTFFFAAKFPRESGTTQVPVNPGLIQFFNPVSRTNAIPSGEEPLRNAWCWVRGWNGVFCGTIDSYEGLVEVFRKVPTSVVSFIIAGNRSATSAFAMVHRTLQQLRAQTI</sequence>